<accession>A0A4R6RJ55</accession>
<sequence length="155" mass="15350">MKTFATIAAATVVALALAAPASAGVLAYASNTAPDPVNAPDYLILGNGATSLAFSVTVPKVVMITFTAECGFGSDKGYAAIDILVDGIPVGATAGTDDAFCTGRLPGTVSGLGMRSVTVPLPVGPGAHSVRVKAYPVGAAGATVWIDDSTTIVHD</sequence>
<gene>
    <name evidence="2" type="ORF">EDD54_0458</name>
</gene>
<dbReference type="AlphaFoldDB" id="A0A4R6RJ55"/>
<evidence type="ECO:0000256" key="1">
    <source>
        <dbReference type="SAM" id="SignalP"/>
    </source>
</evidence>
<proteinExistence type="predicted"/>
<dbReference type="EMBL" id="SNXY01000006">
    <property type="protein sequence ID" value="TDP86579.1"/>
    <property type="molecule type" value="Genomic_DNA"/>
</dbReference>
<comment type="caution">
    <text evidence="2">The sequence shown here is derived from an EMBL/GenBank/DDBJ whole genome shotgun (WGS) entry which is preliminary data.</text>
</comment>
<evidence type="ECO:0000313" key="3">
    <source>
        <dbReference type="Proteomes" id="UP000294547"/>
    </source>
</evidence>
<protein>
    <submittedName>
        <fullName evidence="2">Uncharacterized protein</fullName>
    </submittedName>
</protein>
<keyword evidence="1" id="KW-0732">Signal</keyword>
<evidence type="ECO:0000313" key="2">
    <source>
        <dbReference type="EMBL" id="TDP86579.1"/>
    </source>
</evidence>
<organism evidence="2 3">
    <name type="scientific">Oharaeibacter diazotrophicus</name>
    <dbReference type="NCBI Taxonomy" id="1920512"/>
    <lineage>
        <taxon>Bacteria</taxon>
        <taxon>Pseudomonadati</taxon>
        <taxon>Pseudomonadota</taxon>
        <taxon>Alphaproteobacteria</taxon>
        <taxon>Hyphomicrobiales</taxon>
        <taxon>Pleomorphomonadaceae</taxon>
        <taxon>Oharaeibacter</taxon>
    </lineage>
</organism>
<name>A0A4R6RJ55_9HYPH</name>
<feature type="chain" id="PRO_5020449896" evidence="1">
    <location>
        <begin position="24"/>
        <end position="155"/>
    </location>
</feature>
<dbReference type="Proteomes" id="UP000294547">
    <property type="component" value="Unassembled WGS sequence"/>
</dbReference>
<feature type="signal peptide" evidence="1">
    <location>
        <begin position="1"/>
        <end position="23"/>
    </location>
</feature>
<dbReference type="RefSeq" id="WP_126536964.1">
    <property type="nucleotide sequence ID" value="NZ_BSPM01000008.1"/>
</dbReference>
<reference evidence="2 3" key="1">
    <citation type="submission" date="2019-03" db="EMBL/GenBank/DDBJ databases">
        <title>Genomic Encyclopedia of Type Strains, Phase IV (KMG-IV): sequencing the most valuable type-strain genomes for metagenomic binning, comparative biology and taxonomic classification.</title>
        <authorList>
            <person name="Goeker M."/>
        </authorList>
    </citation>
    <scope>NUCLEOTIDE SEQUENCE [LARGE SCALE GENOMIC DNA]</scope>
    <source>
        <strain evidence="2 3">DSM 102969</strain>
    </source>
</reference>
<keyword evidence="3" id="KW-1185">Reference proteome</keyword>